<dbReference type="Proteomes" id="UP000828390">
    <property type="component" value="Unassembled WGS sequence"/>
</dbReference>
<dbReference type="Pfam" id="PF13202">
    <property type="entry name" value="EF-hand_5"/>
    <property type="match status" value="1"/>
</dbReference>
<keyword evidence="1" id="KW-0106">Calcium</keyword>
<evidence type="ECO:0000259" key="2">
    <source>
        <dbReference type="PROSITE" id="PS50222"/>
    </source>
</evidence>
<accession>A0A9D4JDN5</accession>
<dbReference type="PROSITE" id="PS00018">
    <property type="entry name" value="EF_HAND_1"/>
    <property type="match status" value="1"/>
</dbReference>
<dbReference type="AlphaFoldDB" id="A0A9D4JDN5"/>
<evidence type="ECO:0000313" key="4">
    <source>
        <dbReference type="Proteomes" id="UP000828390"/>
    </source>
</evidence>
<reference evidence="3" key="2">
    <citation type="submission" date="2020-11" db="EMBL/GenBank/DDBJ databases">
        <authorList>
            <person name="McCartney M.A."/>
            <person name="Auch B."/>
            <person name="Kono T."/>
            <person name="Mallez S."/>
            <person name="Becker A."/>
            <person name="Gohl D.M."/>
            <person name="Silverstein K.A.T."/>
            <person name="Koren S."/>
            <person name="Bechman K.B."/>
            <person name="Herman A."/>
            <person name="Abrahante J.E."/>
            <person name="Garbe J."/>
        </authorList>
    </citation>
    <scope>NUCLEOTIDE SEQUENCE</scope>
    <source>
        <strain evidence="3">Duluth1</strain>
        <tissue evidence="3">Whole animal</tissue>
    </source>
</reference>
<proteinExistence type="predicted"/>
<protein>
    <recommendedName>
        <fullName evidence="2">EF-hand domain-containing protein</fullName>
    </recommendedName>
</protein>
<reference evidence="3" key="1">
    <citation type="journal article" date="2019" name="bioRxiv">
        <title>The Genome of the Zebra Mussel, Dreissena polymorpha: A Resource for Invasive Species Research.</title>
        <authorList>
            <person name="McCartney M.A."/>
            <person name="Auch B."/>
            <person name="Kono T."/>
            <person name="Mallez S."/>
            <person name="Zhang Y."/>
            <person name="Obille A."/>
            <person name="Becker A."/>
            <person name="Abrahante J.E."/>
            <person name="Garbe J."/>
            <person name="Badalamenti J.P."/>
            <person name="Herman A."/>
            <person name="Mangelson H."/>
            <person name="Liachko I."/>
            <person name="Sullivan S."/>
            <person name="Sone E.D."/>
            <person name="Koren S."/>
            <person name="Silverstein K.A.T."/>
            <person name="Beckman K.B."/>
            <person name="Gohl D.M."/>
        </authorList>
    </citation>
    <scope>NUCLEOTIDE SEQUENCE</scope>
    <source>
        <strain evidence="3">Duluth1</strain>
        <tissue evidence="3">Whole animal</tissue>
    </source>
</reference>
<dbReference type="GO" id="GO:0005509">
    <property type="term" value="F:calcium ion binding"/>
    <property type="evidence" value="ECO:0007669"/>
    <property type="project" value="InterPro"/>
</dbReference>
<dbReference type="InterPro" id="IPR002048">
    <property type="entry name" value="EF_hand_dom"/>
</dbReference>
<dbReference type="InterPro" id="IPR011992">
    <property type="entry name" value="EF-hand-dom_pair"/>
</dbReference>
<organism evidence="3 4">
    <name type="scientific">Dreissena polymorpha</name>
    <name type="common">Zebra mussel</name>
    <name type="synonym">Mytilus polymorpha</name>
    <dbReference type="NCBI Taxonomy" id="45954"/>
    <lineage>
        <taxon>Eukaryota</taxon>
        <taxon>Metazoa</taxon>
        <taxon>Spiralia</taxon>
        <taxon>Lophotrochozoa</taxon>
        <taxon>Mollusca</taxon>
        <taxon>Bivalvia</taxon>
        <taxon>Autobranchia</taxon>
        <taxon>Heteroconchia</taxon>
        <taxon>Euheterodonta</taxon>
        <taxon>Imparidentia</taxon>
        <taxon>Neoheterodontei</taxon>
        <taxon>Myida</taxon>
        <taxon>Dreissenoidea</taxon>
        <taxon>Dreissenidae</taxon>
        <taxon>Dreissena</taxon>
    </lineage>
</organism>
<dbReference type="EMBL" id="JAIWYP010000006">
    <property type="protein sequence ID" value="KAH3804783.1"/>
    <property type="molecule type" value="Genomic_DNA"/>
</dbReference>
<dbReference type="OrthoDB" id="6104629at2759"/>
<dbReference type="SUPFAM" id="SSF47473">
    <property type="entry name" value="EF-hand"/>
    <property type="match status" value="1"/>
</dbReference>
<evidence type="ECO:0000313" key="3">
    <source>
        <dbReference type="EMBL" id="KAH3804783.1"/>
    </source>
</evidence>
<dbReference type="SMART" id="SM00054">
    <property type="entry name" value="EFh"/>
    <property type="match status" value="2"/>
</dbReference>
<evidence type="ECO:0000256" key="1">
    <source>
        <dbReference type="ARBA" id="ARBA00022837"/>
    </source>
</evidence>
<comment type="caution">
    <text evidence="3">The sequence shown here is derived from an EMBL/GenBank/DDBJ whole genome shotgun (WGS) entry which is preliminary data.</text>
</comment>
<dbReference type="PROSITE" id="PS50222">
    <property type="entry name" value="EF_HAND_2"/>
    <property type="match status" value="1"/>
</dbReference>
<keyword evidence="4" id="KW-1185">Reference proteome</keyword>
<dbReference type="InterPro" id="IPR018247">
    <property type="entry name" value="EF_Hand_1_Ca_BS"/>
</dbReference>
<feature type="domain" description="EF-hand" evidence="2">
    <location>
        <begin position="28"/>
        <end position="63"/>
    </location>
</feature>
<dbReference type="Gene3D" id="1.10.238.10">
    <property type="entry name" value="EF-hand"/>
    <property type="match status" value="1"/>
</dbReference>
<sequence length="141" mass="16070">MLALLCLAVSAAAAMSPRQQVSLPNNHDLRIFLDQAFRNMDLDHDGTVDQAEWDNVIMAGDADSDGCVTLAEYLSPHAGTDREIYTALYHHFDFDHNGCLNVIDMQHEFRLMDQHADGQLTMHEWDHYMIKILTHLFPHHG</sequence>
<gene>
    <name evidence="3" type="ORF">DPMN_133071</name>
</gene>
<name>A0A9D4JDN5_DREPO</name>